<protein>
    <submittedName>
        <fullName evidence="9 10">Glycoside hydrolase family 31</fullName>
    </submittedName>
</protein>
<dbReference type="OrthoDB" id="176168at2"/>
<feature type="domain" description="Glycoside hydrolase family 31 TIM barrel" evidence="5">
    <location>
        <begin position="254"/>
        <end position="579"/>
    </location>
</feature>
<dbReference type="Proteomes" id="UP000825179">
    <property type="component" value="Chromosome"/>
</dbReference>
<dbReference type="CDD" id="cd14752">
    <property type="entry name" value="GH31_N"/>
    <property type="match status" value="1"/>
</dbReference>
<proteinExistence type="inferred from homology"/>
<dbReference type="InterPro" id="IPR048395">
    <property type="entry name" value="Glyco_hydro_31_C"/>
</dbReference>
<reference evidence="9 11" key="1">
    <citation type="journal article" date="2011" name="J. Bacteriol.">
        <title>Draft genome sequence of the thermoalkaliphilic Caldalkalibacillus thermarum strain TA2.A1.</title>
        <authorList>
            <person name="Kalamorz F."/>
            <person name="Keis S."/>
            <person name="McMillan D.G."/>
            <person name="Olsson K."/>
            <person name="Stanton J.A."/>
            <person name="Stockwell P."/>
            <person name="Black M.A."/>
            <person name="Klingeman D.M."/>
            <person name="Land M.L."/>
            <person name="Han C.S."/>
            <person name="Martin S.L."/>
            <person name="Becher S.A."/>
            <person name="Peddie C.J."/>
            <person name="Morgan H.W."/>
            <person name="Matthies D."/>
            <person name="Preiss L."/>
            <person name="Meier T."/>
            <person name="Brown S.D."/>
            <person name="Cook G.M."/>
        </authorList>
    </citation>
    <scope>NUCLEOTIDE SEQUENCE [LARGE SCALE GENOMIC DNA]</scope>
    <source>
        <strain evidence="9 11">TA2.A1</strain>
    </source>
</reference>
<evidence type="ECO:0000259" key="6">
    <source>
        <dbReference type="Pfam" id="PF13802"/>
    </source>
</evidence>
<dbReference type="InterPro" id="IPR033403">
    <property type="entry name" value="DUF5110"/>
</dbReference>
<dbReference type="GO" id="GO:0005975">
    <property type="term" value="P:carbohydrate metabolic process"/>
    <property type="evidence" value="ECO:0007669"/>
    <property type="project" value="InterPro"/>
</dbReference>
<dbReference type="Gene3D" id="3.20.20.80">
    <property type="entry name" value="Glycosidases"/>
    <property type="match status" value="1"/>
</dbReference>
<reference evidence="10 12" key="2">
    <citation type="journal article" date="2020" name="Extremophiles">
        <title>Genomic analysis of Caldalkalibacillus thermarum TA2.A1 reveals aerobic alkaliphilic metabolism and evolutionary hallmarks linking alkaliphilic bacteria and plant life.</title>
        <authorList>
            <person name="de Jong S.I."/>
            <person name="van den Broek M.A."/>
            <person name="Merkel A.Y."/>
            <person name="de la Torre Cortes P."/>
            <person name="Kalamorz F."/>
            <person name="Cook G.M."/>
            <person name="van Loosdrecht M.C.M."/>
            <person name="McMillan D.G.G."/>
        </authorList>
    </citation>
    <scope>NUCLEOTIDE SEQUENCE [LARGE SCALE GENOMIC DNA]</scope>
    <source>
        <strain evidence="10 12">TA2.A1</strain>
    </source>
</reference>
<dbReference type="PANTHER" id="PTHR22762">
    <property type="entry name" value="ALPHA-GLUCOSIDASE"/>
    <property type="match status" value="1"/>
</dbReference>
<dbReference type="KEGG" id="cthu:HUR95_07015"/>
<feature type="domain" description="Glycoside hydrolase family 31 N-terminal" evidence="6">
    <location>
        <begin position="47"/>
        <end position="213"/>
    </location>
</feature>
<dbReference type="Pfam" id="PF13802">
    <property type="entry name" value="Gal_mutarotas_2"/>
    <property type="match status" value="1"/>
</dbReference>
<dbReference type="CDD" id="cd06604">
    <property type="entry name" value="GH31_glucosidase_II_MalA"/>
    <property type="match status" value="1"/>
</dbReference>
<evidence type="ECO:0000313" key="9">
    <source>
        <dbReference type="EMBL" id="EGL83925.1"/>
    </source>
</evidence>
<dbReference type="PANTHER" id="PTHR22762:SF166">
    <property type="entry name" value="ALPHA-GLUCOSIDASE"/>
    <property type="match status" value="1"/>
</dbReference>
<dbReference type="InterPro" id="IPR000322">
    <property type="entry name" value="Glyco_hydro_31_TIM"/>
</dbReference>
<dbReference type="SUPFAM" id="SSF51445">
    <property type="entry name" value="(Trans)glycosidases"/>
    <property type="match status" value="1"/>
</dbReference>
<evidence type="ECO:0000259" key="5">
    <source>
        <dbReference type="Pfam" id="PF01055"/>
    </source>
</evidence>
<dbReference type="AlphaFoldDB" id="F5L405"/>
<keyword evidence="12" id="KW-1185">Reference proteome</keyword>
<keyword evidence="3 4" id="KW-0326">Glycosidase</keyword>
<dbReference type="InterPro" id="IPR030458">
    <property type="entry name" value="Glyco_hydro_31_AS"/>
</dbReference>
<sequence length="800" mass="92314">MKGSEAIHPNKISVEKGITHFYIGQVSVMRHDKASIYFNCGPAQVLLRFLSPSLFRVVLNPYGEVDEKTTDAVYKRDWPEVELDVSEDDEYYHLTTSQLKVKVQKRPLRLAVYTPEGKVIHQDDPVRGMGWTEQKQVFCHKTMHGDEKFYGFGEKAGYLNKRGTRQIMWNSDVYAPHNEETNALYQSIPFFTSLSEKGVYGLFLDNPGKTIFDLTGEESYSFTAEAGKLDYYFFYGQDLKDVVSQYTELTGRMPLPPKWAIGYHQSRYSYQTEDEVREVARTFREKQIPCDVIYLDIHYMDGYRVFTWHPARFPNAPQLIQDLSQQGFHVIPIVDPGVKKDPSYRVYQEGVKQDYFCRYLEGDIYTGEVWPGESAFPDFTEEKVRKWWGKLHAHYTEAGIKGIWNDMNEPAVFNETKTMDVDVIHKNDGDPKPHKELHNLYGYYMSKATYEGLKELLAGERPFVVTRAGYAGIQRYAAVWTGDNRSFWEHLAMCIPMFLNMGISGLPFVGADIGGFAHPANGPLLARWTQLGTFTPFCRNHSALDVPRQEPWVFGEEIEAICRRYIELRYQLLPHLYTLFYQAAQTGLPILRPLVMEFPDDPMTHDLADQFMVGEDILVAPVYRPDMHARAVYLPRGQWINYWTKEEVSGGQYVLVPTPLEIMPIFVKKGAIIPHGVVEQYVGEKQGAPLTMHVFGLHGEQRYTLYEDDGHSFDYEKGCYNLVEWRITEDSGKVSVSYQPRHYQYDSGRKECHLVLHGVDGVQEVRGDTVKDWQYEREKKQLTVTVEAGSDPDTYVIRLK</sequence>
<accession>F5L405</accession>
<dbReference type="SUPFAM" id="SSF51011">
    <property type="entry name" value="Glycosyl hydrolase domain"/>
    <property type="match status" value="1"/>
</dbReference>
<dbReference type="EMBL" id="CP082237">
    <property type="protein sequence ID" value="QZT34980.1"/>
    <property type="molecule type" value="Genomic_DNA"/>
</dbReference>
<dbReference type="Proteomes" id="UP000010716">
    <property type="component" value="Unassembled WGS sequence"/>
</dbReference>
<dbReference type="InterPro" id="IPR011013">
    <property type="entry name" value="Gal_mutarotase_sf_dom"/>
</dbReference>
<evidence type="ECO:0000256" key="1">
    <source>
        <dbReference type="ARBA" id="ARBA00007806"/>
    </source>
</evidence>
<name>F5L405_CALTT</name>
<evidence type="ECO:0000313" key="12">
    <source>
        <dbReference type="Proteomes" id="UP000825179"/>
    </source>
</evidence>
<comment type="similarity">
    <text evidence="1 4">Belongs to the glycosyl hydrolase 31 family.</text>
</comment>
<organism evidence="9 11">
    <name type="scientific">Caldalkalibacillus thermarum (strain TA2.A1)</name>
    <dbReference type="NCBI Taxonomy" id="986075"/>
    <lineage>
        <taxon>Bacteria</taxon>
        <taxon>Bacillati</taxon>
        <taxon>Bacillota</taxon>
        <taxon>Bacilli</taxon>
        <taxon>Bacillales</taxon>
        <taxon>Bacillaceae</taxon>
        <taxon>Caldalkalibacillus</taxon>
    </lineage>
</organism>
<gene>
    <name evidence="9" type="ORF">CathTA2_0517</name>
    <name evidence="10" type="ORF">HUR95_07015</name>
</gene>
<evidence type="ECO:0000259" key="8">
    <source>
        <dbReference type="Pfam" id="PF21365"/>
    </source>
</evidence>
<dbReference type="Pfam" id="PF01055">
    <property type="entry name" value="Glyco_hydro_31_2nd"/>
    <property type="match status" value="1"/>
</dbReference>
<reference evidence="10" key="3">
    <citation type="submission" date="2021-08" db="EMBL/GenBank/DDBJ databases">
        <authorList>
            <person name="de Jong S."/>
            <person name="van den Broek M."/>
            <person name="Merkel A."/>
            <person name="de la Torre Cortes P."/>
            <person name="Kalamorz F."/>
            <person name="Cook G."/>
            <person name="van Loosdrecht M."/>
            <person name="McMillan D."/>
        </authorList>
    </citation>
    <scope>NUCLEOTIDE SEQUENCE</scope>
    <source>
        <strain evidence="10">TA2.A1</strain>
    </source>
</reference>
<dbReference type="InterPro" id="IPR017853">
    <property type="entry name" value="GH"/>
</dbReference>
<dbReference type="Pfam" id="PF21365">
    <property type="entry name" value="Glyco_hydro_31_3rd"/>
    <property type="match status" value="1"/>
</dbReference>
<feature type="domain" description="DUF5110" evidence="7">
    <location>
        <begin position="689"/>
        <end position="758"/>
    </location>
</feature>
<evidence type="ECO:0000313" key="11">
    <source>
        <dbReference type="Proteomes" id="UP000010716"/>
    </source>
</evidence>
<dbReference type="Gene3D" id="2.60.40.1760">
    <property type="entry name" value="glycosyl hydrolase (family 31)"/>
    <property type="match status" value="1"/>
</dbReference>
<evidence type="ECO:0000313" key="10">
    <source>
        <dbReference type="EMBL" id="QZT34980.1"/>
    </source>
</evidence>
<dbReference type="Gene3D" id="2.60.40.1180">
    <property type="entry name" value="Golgi alpha-mannosidase II"/>
    <property type="match status" value="2"/>
</dbReference>
<dbReference type="EMBL" id="AFCE01000067">
    <property type="protein sequence ID" value="EGL83925.1"/>
    <property type="molecule type" value="Genomic_DNA"/>
</dbReference>
<dbReference type="PROSITE" id="PS00129">
    <property type="entry name" value="GLYCOSYL_HYDROL_F31_1"/>
    <property type="match status" value="1"/>
</dbReference>
<dbReference type="SUPFAM" id="SSF74650">
    <property type="entry name" value="Galactose mutarotase-like"/>
    <property type="match status" value="1"/>
</dbReference>
<dbReference type="eggNOG" id="COG1501">
    <property type="taxonomic scope" value="Bacteria"/>
</dbReference>
<evidence type="ECO:0000256" key="4">
    <source>
        <dbReference type="RuleBase" id="RU361185"/>
    </source>
</evidence>
<keyword evidence="2 4" id="KW-0378">Hydrolase</keyword>
<dbReference type="GO" id="GO:0004553">
    <property type="term" value="F:hydrolase activity, hydrolyzing O-glycosyl compounds"/>
    <property type="evidence" value="ECO:0007669"/>
    <property type="project" value="InterPro"/>
</dbReference>
<dbReference type="InterPro" id="IPR013780">
    <property type="entry name" value="Glyco_hydro_b"/>
</dbReference>
<dbReference type="GO" id="GO:0030246">
    <property type="term" value="F:carbohydrate binding"/>
    <property type="evidence" value="ECO:0007669"/>
    <property type="project" value="InterPro"/>
</dbReference>
<evidence type="ECO:0000259" key="7">
    <source>
        <dbReference type="Pfam" id="PF17137"/>
    </source>
</evidence>
<feature type="domain" description="Glycosyl hydrolase family 31 C-terminal" evidence="8">
    <location>
        <begin position="587"/>
        <end position="673"/>
    </location>
</feature>
<evidence type="ECO:0000256" key="3">
    <source>
        <dbReference type="ARBA" id="ARBA00023295"/>
    </source>
</evidence>
<evidence type="ECO:0000256" key="2">
    <source>
        <dbReference type="ARBA" id="ARBA00022801"/>
    </source>
</evidence>
<dbReference type="InterPro" id="IPR025887">
    <property type="entry name" value="Glyco_hydro_31_N_dom"/>
</dbReference>
<dbReference type="Pfam" id="PF17137">
    <property type="entry name" value="DUF5110"/>
    <property type="match status" value="1"/>
</dbReference>
<dbReference type="RefSeq" id="WP_007502799.1">
    <property type="nucleotide sequence ID" value="NZ_AFCE01000067.1"/>
</dbReference>